<dbReference type="Pfam" id="PF10988">
    <property type="entry name" value="DUF2807"/>
    <property type="match status" value="1"/>
</dbReference>
<dbReference type="RefSeq" id="WP_379785536.1">
    <property type="nucleotide sequence ID" value="NZ_JBHSMU010000015.1"/>
</dbReference>
<dbReference type="InterPro" id="IPR021255">
    <property type="entry name" value="DUF2807"/>
</dbReference>
<evidence type="ECO:0000313" key="3">
    <source>
        <dbReference type="EMBL" id="MFC5462084.1"/>
    </source>
</evidence>
<feature type="domain" description="Putative auto-transporter adhesin head GIN" evidence="2">
    <location>
        <begin position="41"/>
        <end position="239"/>
    </location>
</feature>
<organism evidence="3 4">
    <name type="scientific">Massilia niabensis</name>
    <dbReference type="NCBI Taxonomy" id="544910"/>
    <lineage>
        <taxon>Bacteria</taxon>
        <taxon>Pseudomonadati</taxon>
        <taxon>Pseudomonadota</taxon>
        <taxon>Betaproteobacteria</taxon>
        <taxon>Burkholderiales</taxon>
        <taxon>Oxalobacteraceae</taxon>
        <taxon>Telluria group</taxon>
        <taxon>Massilia</taxon>
    </lineage>
</organism>
<feature type="signal peptide" evidence="1">
    <location>
        <begin position="1"/>
        <end position="23"/>
    </location>
</feature>
<keyword evidence="1" id="KW-0732">Signal</keyword>
<sequence length="255" mass="26780">MTHYFRLALAAFCMLAPLRLATAAPESTSETRPLDARVVRVKIDGVVDLRLRQGSPASLVLSGDPRWVARMTAQQSGDTVVIGSDMQGVRMQRHSPVRAEMVLPNLREVSSESVGTTEITGFRGDELELSLDGAGSMNVNVHYRLISASLGGVGSMKLAGVNSEGINLDLQGAGYVTLSGRSKWLKAELGGLGGLDAQAFAADSVTLELSGLGNATVTAHQSANLNLSGMGSVTVFGKPLSRKVSVDGLGKVSWK</sequence>
<dbReference type="Gene3D" id="2.160.20.120">
    <property type="match status" value="1"/>
</dbReference>
<dbReference type="Proteomes" id="UP001596050">
    <property type="component" value="Unassembled WGS sequence"/>
</dbReference>
<reference evidence="4" key="1">
    <citation type="journal article" date="2019" name="Int. J. Syst. Evol. Microbiol.">
        <title>The Global Catalogue of Microorganisms (GCM) 10K type strain sequencing project: providing services to taxonomists for standard genome sequencing and annotation.</title>
        <authorList>
            <consortium name="The Broad Institute Genomics Platform"/>
            <consortium name="The Broad Institute Genome Sequencing Center for Infectious Disease"/>
            <person name="Wu L."/>
            <person name="Ma J."/>
        </authorList>
    </citation>
    <scope>NUCLEOTIDE SEQUENCE [LARGE SCALE GENOMIC DNA]</scope>
    <source>
        <strain evidence="4">KACC 12649</strain>
    </source>
</reference>
<evidence type="ECO:0000259" key="2">
    <source>
        <dbReference type="Pfam" id="PF10988"/>
    </source>
</evidence>
<name>A0ABW0L8R8_9BURK</name>
<accession>A0ABW0L8R8</accession>
<keyword evidence="4" id="KW-1185">Reference proteome</keyword>
<evidence type="ECO:0000256" key="1">
    <source>
        <dbReference type="SAM" id="SignalP"/>
    </source>
</evidence>
<proteinExistence type="predicted"/>
<comment type="caution">
    <text evidence="3">The sequence shown here is derived from an EMBL/GenBank/DDBJ whole genome shotgun (WGS) entry which is preliminary data.</text>
</comment>
<dbReference type="EMBL" id="JBHSMU010000015">
    <property type="protein sequence ID" value="MFC5462084.1"/>
    <property type="molecule type" value="Genomic_DNA"/>
</dbReference>
<evidence type="ECO:0000313" key="4">
    <source>
        <dbReference type="Proteomes" id="UP001596050"/>
    </source>
</evidence>
<feature type="chain" id="PRO_5046046099" evidence="1">
    <location>
        <begin position="24"/>
        <end position="255"/>
    </location>
</feature>
<protein>
    <submittedName>
        <fullName evidence="3">GIN domain-containing protein</fullName>
    </submittedName>
</protein>
<gene>
    <name evidence="3" type="ORF">ACFPN5_19910</name>
</gene>